<feature type="region of interest" description="Disordered" evidence="1">
    <location>
        <begin position="1"/>
        <end position="23"/>
    </location>
</feature>
<evidence type="ECO:0000256" key="1">
    <source>
        <dbReference type="SAM" id="MobiDB-lite"/>
    </source>
</evidence>
<sequence>MSVSASFSGVPGQDPIPSDGVSSASFNTTESWALASEELRRVKDYLLRESKELAEFEAWCEVLTKHEDYPKEGNKFTIRYVGICQRPSRPVDCFEEDLISRTSGILADIQTALEFLFPNISGQVHRLVDVAIDWTCSHNCDGNERVLIEFFNTSTLLNRQLGGFYGSYTPASKETILFKNLGTNFYHRALQTSGPHPHFQFNALQTLFNKIQELARATPKDAGTGAHPGQRIKATRHEMERLDLREDEEWTGEFDTDNLFPFYDLWPWLKHVRLDIAVDFLRQYLAIVRPLIVNTYSKPVSSITRANFLYEFGLP</sequence>
<gene>
    <name evidence="2" type="ORF">PG996_009503</name>
</gene>
<protein>
    <submittedName>
        <fullName evidence="2">Uncharacterized protein</fullName>
    </submittedName>
</protein>
<evidence type="ECO:0000313" key="2">
    <source>
        <dbReference type="EMBL" id="KAK8059573.1"/>
    </source>
</evidence>
<comment type="caution">
    <text evidence="2">The sequence shown here is derived from an EMBL/GenBank/DDBJ whole genome shotgun (WGS) entry which is preliminary data.</text>
</comment>
<evidence type="ECO:0000313" key="3">
    <source>
        <dbReference type="Proteomes" id="UP001446871"/>
    </source>
</evidence>
<dbReference type="Proteomes" id="UP001446871">
    <property type="component" value="Unassembled WGS sequence"/>
</dbReference>
<organism evidence="2 3">
    <name type="scientific">Apiospora saccharicola</name>
    <dbReference type="NCBI Taxonomy" id="335842"/>
    <lineage>
        <taxon>Eukaryota</taxon>
        <taxon>Fungi</taxon>
        <taxon>Dikarya</taxon>
        <taxon>Ascomycota</taxon>
        <taxon>Pezizomycotina</taxon>
        <taxon>Sordariomycetes</taxon>
        <taxon>Xylariomycetidae</taxon>
        <taxon>Amphisphaeriales</taxon>
        <taxon>Apiosporaceae</taxon>
        <taxon>Apiospora</taxon>
    </lineage>
</organism>
<keyword evidence="3" id="KW-1185">Reference proteome</keyword>
<dbReference type="EMBL" id="JAQQWM010000006">
    <property type="protein sequence ID" value="KAK8059573.1"/>
    <property type="molecule type" value="Genomic_DNA"/>
</dbReference>
<proteinExistence type="predicted"/>
<name>A0ABR1UKZ8_9PEZI</name>
<accession>A0ABR1UKZ8</accession>
<reference evidence="2 3" key="1">
    <citation type="submission" date="2023-01" db="EMBL/GenBank/DDBJ databases">
        <title>Analysis of 21 Apiospora genomes using comparative genomics revels a genus with tremendous synthesis potential of carbohydrate active enzymes and secondary metabolites.</title>
        <authorList>
            <person name="Sorensen T."/>
        </authorList>
    </citation>
    <scope>NUCLEOTIDE SEQUENCE [LARGE SCALE GENOMIC DNA]</scope>
    <source>
        <strain evidence="2 3">CBS 83171</strain>
    </source>
</reference>